<evidence type="ECO:0000256" key="3">
    <source>
        <dbReference type="ARBA" id="ARBA00022475"/>
    </source>
</evidence>
<dbReference type="InterPro" id="IPR014032">
    <property type="entry name" value="Peptidase_A24A_bac"/>
</dbReference>
<dbReference type="Gene3D" id="1.20.120.1220">
    <property type="match status" value="1"/>
</dbReference>
<dbReference type="PANTHER" id="PTHR30487">
    <property type="entry name" value="TYPE 4 PREPILIN-LIKE PROTEINS LEADER PEPTIDE-PROCESSING ENZYME"/>
    <property type="match status" value="1"/>
</dbReference>
<evidence type="ECO:0000256" key="2">
    <source>
        <dbReference type="ARBA" id="ARBA00005801"/>
    </source>
</evidence>
<dbReference type="GO" id="GO:0004190">
    <property type="term" value="F:aspartic-type endopeptidase activity"/>
    <property type="evidence" value="ECO:0007669"/>
    <property type="project" value="UniProtKB-EC"/>
</dbReference>
<evidence type="ECO:0000256" key="9">
    <source>
        <dbReference type="RuleBase" id="RU003794"/>
    </source>
</evidence>
<evidence type="ECO:0000313" key="14">
    <source>
        <dbReference type="Proteomes" id="UP000593802"/>
    </source>
</evidence>
<keyword evidence="9" id="KW-0378">Hydrolase</keyword>
<dbReference type="InterPro" id="IPR050882">
    <property type="entry name" value="Prepilin_peptidase/N-MTase"/>
</dbReference>
<evidence type="ECO:0000256" key="4">
    <source>
        <dbReference type="ARBA" id="ARBA00022519"/>
    </source>
</evidence>
<dbReference type="PANTHER" id="PTHR30487:SF0">
    <property type="entry name" value="PREPILIN LEADER PEPTIDASE_N-METHYLTRANSFERASE-RELATED"/>
    <property type="match status" value="1"/>
</dbReference>
<keyword evidence="3" id="KW-1003">Cell membrane</keyword>
<dbReference type="EC" id="2.1.1.-" evidence="9"/>
<keyword evidence="9" id="KW-0645">Protease</keyword>
<dbReference type="KEGG" id="eff:skT53_10790"/>
<dbReference type="EMBL" id="AP023366">
    <property type="protein sequence ID" value="BCJ86094.1"/>
    <property type="molecule type" value="Genomic_DNA"/>
</dbReference>
<feature type="transmembrane region" description="Helical" evidence="10">
    <location>
        <begin position="102"/>
        <end position="118"/>
    </location>
</feature>
<dbReference type="RefSeq" id="WP_200760131.1">
    <property type="nucleotide sequence ID" value="NZ_AP023366.1"/>
</dbReference>
<evidence type="ECO:0000259" key="11">
    <source>
        <dbReference type="Pfam" id="PF01478"/>
    </source>
</evidence>
<dbReference type="InterPro" id="IPR000045">
    <property type="entry name" value="Prepilin_IV_endopep_pep"/>
</dbReference>
<dbReference type="InterPro" id="IPR010627">
    <property type="entry name" value="Prepilin_pept_A24_N"/>
</dbReference>
<dbReference type="PRINTS" id="PR00864">
    <property type="entry name" value="PREPILNPTASE"/>
</dbReference>
<evidence type="ECO:0000256" key="8">
    <source>
        <dbReference type="RuleBase" id="RU003793"/>
    </source>
</evidence>
<evidence type="ECO:0000256" key="5">
    <source>
        <dbReference type="ARBA" id="ARBA00022692"/>
    </source>
</evidence>
<feature type="transmembrane region" description="Helical" evidence="10">
    <location>
        <begin position="6"/>
        <end position="26"/>
    </location>
</feature>
<feature type="domain" description="Prepilin type IV endopeptidase peptidase" evidence="11">
    <location>
        <begin position="107"/>
        <end position="214"/>
    </location>
</feature>
<feature type="transmembrane region" description="Helical" evidence="10">
    <location>
        <begin position="149"/>
        <end position="166"/>
    </location>
</feature>
<feature type="transmembrane region" description="Helical" evidence="10">
    <location>
        <begin position="200"/>
        <end position="216"/>
    </location>
</feature>
<dbReference type="GO" id="GO:0005886">
    <property type="term" value="C:plasma membrane"/>
    <property type="evidence" value="ECO:0007669"/>
    <property type="project" value="UniProtKB-SubCell"/>
</dbReference>
<evidence type="ECO:0000256" key="10">
    <source>
        <dbReference type="SAM" id="Phobius"/>
    </source>
</evidence>
<dbReference type="Pfam" id="PF01478">
    <property type="entry name" value="Peptidase_A24"/>
    <property type="match status" value="1"/>
</dbReference>
<feature type="domain" description="Prepilin peptidase A24 N-terminal" evidence="12">
    <location>
        <begin position="14"/>
        <end position="96"/>
    </location>
</feature>
<dbReference type="EC" id="3.4.23.43" evidence="9"/>
<dbReference type="GO" id="GO:0032259">
    <property type="term" value="P:methylation"/>
    <property type="evidence" value="ECO:0007669"/>
    <property type="project" value="UniProtKB-KW"/>
</dbReference>
<sequence length="259" mass="28557">MILSPLDLFCFTLAGLLVGSFLNVVACRLPKRQSLVTPRSHCPHCQTTLRPFDLIPVFSWLLLRGRCRTCRASINWKYPAVELLTATVWAAVAWRYGISWETGFGLAFASLLIPLALIDQKSMILPNELSYTLILLAVLFRSLTDTESFSYYAAGGLTGAGVLFALHRISPYLFGMQGMGLGDVKLMAGIGMAVGLQETFLSLFISSFTGVVLGGLRMARGKLTKRSYFPFGPCLALGGILSYLAGDIFWRHYLSFFSR</sequence>
<keyword evidence="5 9" id="KW-0812">Transmembrane</keyword>
<dbReference type="Proteomes" id="UP000593802">
    <property type="component" value="Chromosome"/>
</dbReference>
<dbReference type="Pfam" id="PF06750">
    <property type="entry name" value="A24_N_bact"/>
    <property type="match status" value="1"/>
</dbReference>
<accession>A0A7I8D7L4</accession>
<proteinExistence type="inferred from homology"/>
<evidence type="ECO:0000259" key="12">
    <source>
        <dbReference type="Pfam" id="PF06750"/>
    </source>
</evidence>
<evidence type="ECO:0000256" key="7">
    <source>
        <dbReference type="ARBA" id="ARBA00023136"/>
    </source>
</evidence>
<comment type="subcellular location">
    <subcellularLocation>
        <location evidence="1">Cell inner membrane</location>
        <topology evidence="1">Multi-pass membrane protein</topology>
    </subcellularLocation>
    <subcellularLocation>
        <location evidence="9">Cell membrane</location>
        <topology evidence="9">Multi-pass membrane protein</topology>
    </subcellularLocation>
</comment>
<keyword evidence="9" id="KW-0808">Transferase</keyword>
<comment type="similarity">
    <text evidence="2 8">Belongs to the peptidase A24 family.</text>
</comment>
<name>A0A7I8D7L4_9BACL</name>
<evidence type="ECO:0000256" key="1">
    <source>
        <dbReference type="ARBA" id="ARBA00004429"/>
    </source>
</evidence>
<dbReference type="GO" id="GO:0006465">
    <property type="term" value="P:signal peptide processing"/>
    <property type="evidence" value="ECO:0007669"/>
    <property type="project" value="TreeGrafter"/>
</dbReference>
<keyword evidence="9" id="KW-0511">Multifunctional enzyme</keyword>
<dbReference type="GO" id="GO:0008168">
    <property type="term" value="F:methyltransferase activity"/>
    <property type="evidence" value="ECO:0007669"/>
    <property type="project" value="UniProtKB-KW"/>
</dbReference>
<keyword evidence="9" id="KW-0489">Methyltransferase</keyword>
<protein>
    <recommendedName>
        <fullName evidence="9">Prepilin leader peptidase/N-methyltransferase</fullName>
        <ecNumber evidence="9">2.1.1.-</ecNumber>
        <ecNumber evidence="9">3.4.23.43</ecNumber>
    </recommendedName>
</protein>
<keyword evidence="6 10" id="KW-1133">Transmembrane helix</keyword>
<comment type="catalytic activity">
    <reaction evidence="9">
        <text>Typically cleaves a -Gly-|-Phe- bond to release an N-terminal, basic peptide of 5-8 residues from type IV prepilin, and then N-methylates the new N-terminal amino group, the methyl donor being S-adenosyl-L-methionine.</text>
        <dbReference type="EC" id="3.4.23.43"/>
    </reaction>
</comment>
<evidence type="ECO:0000256" key="6">
    <source>
        <dbReference type="ARBA" id="ARBA00022989"/>
    </source>
</evidence>
<evidence type="ECO:0000313" key="13">
    <source>
        <dbReference type="EMBL" id="BCJ86094.1"/>
    </source>
</evidence>
<comment type="function">
    <text evidence="9">Plays an essential role in type IV pili and type II pseudopili formation by proteolytically removing the leader sequence from substrate proteins and subsequently monomethylating the alpha-amino group of the newly exposed N-terminal phenylalanine.</text>
</comment>
<keyword evidence="4" id="KW-0997">Cell inner membrane</keyword>
<organism evidence="13 14">
    <name type="scientific">Effusibacillus dendaii</name>
    <dbReference type="NCBI Taxonomy" id="2743772"/>
    <lineage>
        <taxon>Bacteria</taxon>
        <taxon>Bacillati</taxon>
        <taxon>Bacillota</taxon>
        <taxon>Bacilli</taxon>
        <taxon>Bacillales</taxon>
        <taxon>Alicyclobacillaceae</taxon>
        <taxon>Effusibacillus</taxon>
    </lineage>
</organism>
<feature type="transmembrane region" description="Helical" evidence="10">
    <location>
        <begin position="125"/>
        <end position="143"/>
    </location>
</feature>
<reference evidence="13 14" key="1">
    <citation type="submission" date="2020-08" db="EMBL/GenBank/DDBJ databases">
        <title>Complete Genome Sequence of Effusibacillus dendaii Strain skT53, Isolated from Farmland soil.</title>
        <authorList>
            <person name="Konishi T."/>
            <person name="Kawasaki H."/>
        </authorList>
    </citation>
    <scope>NUCLEOTIDE SEQUENCE [LARGE SCALE GENOMIC DNA]</scope>
    <source>
        <strain evidence="14">skT53</strain>
    </source>
</reference>
<dbReference type="AlphaFoldDB" id="A0A7I8D7L4"/>
<feature type="transmembrane region" description="Helical" evidence="10">
    <location>
        <begin position="228"/>
        <end position="250"/>
    </location>
</feature>
<keyword evidence="7 10" id="KW-0472">Membrane</keyword>
<keyword evidence="14" id="KW-1185">Reference proteome</keyword>
<gene>
    <name evidence="13" type="ORF">skT53_10790</name>
</gene>